<evidence type="ECO:0000313" key="6">
    <source>
        <dbReference type="Proteomes" id="UP000006316"/>
    </source>
</evidence>
<dbReference type="STRING" id="1117379.BABA_25311"/>
<keyword evidence="6" id="KW-1185">Reference proteome</keyword>
<dbReference type="InterPro" id="IPR005474">
    <property type="entry name" value="Transketolase_N"/>
</dbReference>
<reference evidence="5 6" key="1">
    <citation type="journal article" date="2012" name="Front. Microbiol.">
        <title>Redundancy and modularity in membrane-associated dissimilatory nitrate reduction in Bacillus.</title>
        <authorList>
            <person name="Heylen K."/>
            <person name="Keltjens J."/>
        </authorList>
    </citation>
    <scope>NUCLEOTIDE SEQUENCE [LARGE SCALE GENOMIC DNA]</scope>
    <source>
        <strain evidence="6">LMG 21833T</strain>
    </source>
</reference>
<dbReference type="AlphaFoldDB" id="K6D327"/>
<feature type="domain" description="Transketolase N-terminal" evidence="4">
    <location>
        <begin position="13"/>
        <end position="267"/>
    </location>
</feature>
<keyword evidence="3" id="KW-0786">Thiamine pyrophosphate</keyword>
<dbReference type="EMBL" id="AJLS01000183">
    <property type="protein sequence ID" value="EKN62644.1"/>
    <property type="molecule type" value="Genomic_DNA"/>
</dbReference>
<dbReference type="Pfam" id="PF00456">
    <property type="entry name" value="Transketolase_N"/>
    <property type="match status" value="1"/>
</dbReference>
<comment type="similarity">
    <text evidence="2">Belongs to the transketolase family.</text>
</comment>
<dbReference type="PATRIC" id="fig|1117379.3.peg.5243"/>
<evidence type="ECO:0000256" key="1">
    <source>
        <dbReference type="ARBA" id="ARBA00001964"/>
    </source>
</evidence>
<dbReference type="RefSeq" id="WP_007088051.1">
    <property type="nucleotide sequence ID" value="NZ_AJLS01000183.1"/>
</dbReference>
<dbReference type="Proteomes" id="UP000006316">
    <property type="component" value="Unassembled WGS sequence"/>
</dbReference>
<gene>
    <name evidence="5" type="ORF">BABA_25311</name>
</gene>
<comment type="cofactor">
    <cofactor evidence="1">
        <name>thiamine diphosphate</name>
        <dbReference type="ChEBI" id="CHEBI:58937"/>
    </cofactor>
</comment>
<proteinExistence type="inferred from homology"/>
<dbReference type="InterPro" id="IPR029061">
    <property type="entry name" value="THDP-binding"/>
</dbReference>
<evidence type="ECO:0000313" key="5">
    <source>
        <dbReference type="EMBL" id="EKN62644.1"/>
    </source>
</evidence>
<organism evidence="5 6">
    <name type="scientific">Neobacillus bataviensis LMG 21833</name>
    <dbReference type="NCBI Taxonomy" id="1117379"/>
    <lineage>
        <taxon>Bacteria</taxon>
        <taxon>Bacillati</taxon>
        <taxon>Bacillota</taxon>
        <taxon>Bacilli</taxon>
        <taxon>Bacillales</taxon>
        <taxon>Bacillaceae</taxon>
        <taxon>Neobacillus</taxon>
    </lineage>
</organism>
<evidence type="ECO:0000256" key="2">
    <source>
        <dbReference type="ARBA" id="ARBA00007131"/>
    </source>
</evidence>
<sequence length="283" mass="31135">MSIDLQKLETFRDEIRLKTLKELYNLGFGHYGGSLSIVEALAVLYGQVMKVDVNDPNWEDRDYFILSKGHGGPGLYATLAVKGFFPEEVLYTLNQNGTTLPSHPDRNLTPGVDMTTGSLGQGISAAVGVALSHKLSAKENYTYCIVGDGELNEGQCWEAFQFASHHKLNHLFVFIDDNKKQLDGLTKDIIDPLDFEEKFAAFGFYTLKVNGSSLEQIYEAIEKGKAQSAGPVAIILDTVKGQGVPYLEEKADNHHIRPNQADEVAILDAIEALENKLGKAVKS</sequence>
<dbReference type="eggNOG" id="COG3959">
    <property type="taxonomic scope" value="Bacteria"/>
</dbReference>
<dbReference type="Gene3D" id="3.40.50.970">
    <property type="match status" value="1"/>
</dbReference>
<dbReference type="OrthoDB" id="8732661at2"/>
<accession>K6D327</accession>
<dbReference type="PANTHER" id="PTHR47514:SF1">
    <property type="entry name" value="TRANSKETOLASE N-TERMINAL SECTION-RELATED"/>
    <property type="match status" value="1"/>
</dbReference>
<dbReference type="CDD" id="cd02012">
    <property type="entry name" value="TPP_TK"/>
    <property type="match status" value="1"/>
</dbReference>
<comment type="caution">
    <text evidence="5">The sequence shown here is derived from an EMBL/GenBank/DDBJ whole genome shotgun (WGS) entry which is preliminary data.</text>
</comment>
<protein>
    <recommendedName>
        <fullName evidence="4">Transketolase N-terminal domain-containing protein</fullName>
    </recommendedName>
</protein>
<dbReference type="PANTHER" id="PTHR47514">
    <property type="entry name" value="TRANSKETOLASE N-TERMINAL SECTION-RELATED"/>
    <property type="match status" value="1"/>
</dbReference>
<name>K6D327_9BACI</name>
<dbReference type="SUPFAM" id="SSF52518">
    <property type="entry name" value="Thiamin diphosphate-binding fold (THDP-binding)"/>
    <property type="match status" value="1"/>
</dbReference>
<evidence type="ECO:0000256" key="3">
    <source>
        <dbReference type="ARBA" id="ARBA00023052"/>
    </source>
</evidence>
<evidence type="ECO:0000259" key="4">
    <source>
        <dbReference type="Pfam" id="PF00456"/>
    </source>
</evidence>